<accession>A0ABW3HBU0</accession>
<proteinExistence type="predicted"/>
<sequence>MISRGEVAGLAVAGIGHAALFALLAIGFLSESNNRPPPPPAMEVSLVDKVGLEQMAPVVSTEPEAAKKSELDAPIEPEPAPPEPDPKPVTKPDPPKPQPKPDANAAERKPERSNSRAGGSGSGNRSSGGLPDYAAEFGRGNRPNDSRSTNPPATMTGEAAANIASAIIRQVQPCANRQVSPGPGAERIQAVVRLQLNRDGSLAAPVQIVGHNGVDDSNERYVRRVDDAVKAIFASCSPLRGLPAELYDVTRGWKTFRLNYRLKG</sequence>
<dbReference type="Proteomes" id="UP001596977">
    <property type="component" value="Unassembled WGS sequence"/>
</dbReference>
<gene>
    <name evidence="3" type="ORF">ACFQ1E_15010</name>
</gene>
<feature type="region of interest" description="Disordered" evidence="1">
    <location>
        <begin position="55"/>
        <end position="155"/>
    </location>
</feature>
<name>A0ABW3HBU0_9SPHN</name>
<comment type="caution">
    <text evidence="3">The sequence shown here is derived from an EMBL/GenBank/DDBJ whole genome shotgun (WGS) entry which is preliminary data.</text>
</comment>
<evidence type="ECO:0000256" key="1">
    <source>
        <dbReference type="SAM" id="MobiDB-lite"/>
    </source>
</evidence>
<keyword evidence="2" id="KW-0472">Membrane</keyword>
<evidence type="ECO:0000313" key="3">
    <source>
        <dbReference type="EMBL" id="MFD0947658.1"/>
    </source>
</evidence>
<keyword evidence="2" id="KW-0812">Transmembrane</keyword>
<keyword evidence="4" id="KW-1185">Reference proteome</keyword>
<feature type="transmembrane region" description="Helical" evidence="2">
    <location>
        <begin position="7"/>
        <end position="29"/>
    </location>
</feature>
<reference evidence="4" key="1">
    <citation type="journal article" date="2019" name="Int. J. Syst. Evol. Microbiol.">
        <title>The Global Catalogue of Microorganisms (GCM) 10K type strain sequencing project: providing services to taxonomists for standard genome sequencing and annotation.</title>
        <authorList>
            <consortium name="The Broad Institute Genomics Platform"/>
            <consortium name="The Broad Institute Genome Sequencing Center for Infectious Disease"/>
            <person name="Wu L."/>
            <person name="Ma J."/>
        </authorList>
    </citation>
    <scope>NUCLEOTIDE SEQUENCE [LARGE SCALE GENOMIC DNA]</scope>
    <source>
        <strain evidence="4">CCUG 62982</strain>
    </source>
</reference>
<dbReference type="RefSeq" id="WP_319951624.1">
    <property type="nucleotide sequence ID" value="NZ_JAPDRA010000008.1"/>
</dbReference>
<dbReference type="EMBL" id="JBHTJG010000008">
    <property type="protein sequence ID" value="MFD0947658.1"/>
    <property type="molecule type" value="Genomic_DNA"/>
</dbReference>
<feature type="compositionally biased region" description="Basic and acidic residues" evidence="1">
    <location>
        <begin position="84"/>
        <end position="94"/>
    </location>
</feature>
<protein>
    <submittedName>
        <fullName evidence="3">Cell envelope biogenesis protein TolA</fullName>
    </submittedName>
</protein>
<organism evidence="3 4">
    <name type="scientific">Sphingomonas canadensis</name>
    <dbReference type="NCBI Taxonomy" id="1219257"/>
    <lineage>
        <taxon>Bacteria</taxon>
        <taxon>Pseudomonadati</taxon>
        <taxon>Pseudomonadota</taxon>
        <taxon>Alphaproteobacteria</taxon>
        <taxon>Sphingomonadales</taxon>
        <taxon>Sphingomonadaceae</taxon>
        <taxon>Sphingomonas</taxon>
    </lineage>
</organism>
<evidence type="ECO:0000313" key="4">
    <source>
        <dbReference type="Proteomes" id="UP001596977"/>
    </source>
</evidence>
<feature type="compositionally biased region" description="Basic and acidic residues" evidence="1">
    <location>
        <begin position="105"/>
        <end position="114"/>
    </location>
</feature>
<dbReference type="Gene3D" id="3.30.1150.10">
    <property type="match status" value="1"/>
</dbReference>
<evidence type="ECO:0000256" key="2">
    <source>
        <dbReference type="SAM" id="Phobius"/>
    </source>
</evidence>
<keyword evidence="2" id="KW-1133">Transmembrane helix</keyword>